<evidence type="ECO:0000313" key="2">
    <source>
        <dbReference type="EMBL" id="MCL6424182.1"/>
    </source>
</evidence>
<sequence>MNDNNDLHEGENLEKSASEEMPQEGETTEDAQAQTTTDDAQKADS</sequence>
<evidence type="ECO:0008006" key="4">
    <source>
        <dbReference type="Google" id="ProtNLM"/>
    </source>
</evidence>
<evidence type="ECO:0000256" key="1">
    <source>
        <dbReference type="SAM" id="MobiDB-lite"/>
    </source>
</evidence>
<feature type="region of interest" description="Disordered" evidence="1">
    <location>
        <begin position="1"/>
        <end position="45"/>
    </location>
</feature>
<protein>
    <recommendedName>
        <fullName evidence="4">Nucleotide exchange factor GrpE</fullName>
    </recommendedName>
</protein>
<keyword evidence="3" id="KW-1185">Reference proteome</keyword>
<proteinExistence type="predicted"/>
<evidence type="ECO:0000313" key="3">
    <source>
        <dbReference type="Proteomes" id="UP001203761"/>
    </source>
</evidence>
<organism evidence="2 3">
    <name type="scientific">Brachybacterium equifaecis</name>
    <dbReference type="NCBI Taxonomy" id="2910770"/>
    <lineage>
        <taxon>Bacteria</taxon>
        <taxon>Bacillati</taxon>
        <taxon>Actinomycetota</taxon>
        <taxon>Actinomycetes</taxon>
        <taxon>Micrococcales</taxon>
        <taxon>Dermabacteraceae</taxon>
        <taxon>Brachybacterium</taxon>
    </lineage>
</organism>
<gene>
    <name evidence="2" type="ORF">Bequi_12470</name>
</gene>
<feature type="compositionally biased region" description="Basic and acidic residues" evidence="1">
    <location>
        <begin position="1"/>
        <end position="18"/>
    </location>
</feature>
<reference evidence="2" key="1">
    <citation type="submission" date="2022-02" db="EMBL/GenBank/DDBJ databases">
        <authorList>
            <person name="Lee M."/>
            <person name="Kim S.-J."/>
            <person name="Jung M.-Y."/>
        </authorList>
    </citation>
    <scope>NUCLEOTIDE SEQUENCE</scope>
    <source>
        <strain evidence="2">JHP9</strain>
    </source>
</reference>
<comment type="caution">
    <text evidence="2">The sequence shown here is derived from an EMBL/GenBank/DDBJ whole genome shotgun (WGS) entry which is preliminary data.</text>
</comment>
<dbReference type="EMBL" id="JAKNCJ010000009">
    <property type="protein sequence ID" value="MCL6424182.1"/>
    <property type="molecule type" value="Genomic_DNA"/>
</dbReference>
<name>A0ABT0R2P0_9MICO</name>
<accession>A0ABT0R2P0</accession>
<dbReference type="RefSeq" id="WP_249738263.1">
    <property type="nucleotide sequence ID" value="NZ_JAKNCJ010000009.1"/>
</dbReference>
<dbReference type="Proteomes" id="UP001203761">
    <property type="component" value="Unassembled WGS sequence"/>
</dbReference>